<gene>
    <name evidence="3" type="ORF">THII_2350</name>
</gene>
<feature type="domain" description="Lysozyme inhibitor LprI-like N-terminal" evidence="2">
    <location>
        <begin position="50"/>
        <end position="144"/>
    </location>
</feature>
<organism evidence="3 4">
    <name type="scientific">Thioploca ingrica</name>
    <dbReference type="NCBI Taxonomy" id="40754"/>
    <lineage>
        <taxon>Bacteria</taxon>
        <taxon>Pseudomonadati</taxon>
        <taxon>Pseudomonadota</taxon>
        <taxon>Gammaproteobacteria</taxon>
        <taxon>Thiotrichales</taxon>
        <taxon>Thiotrichaceae</taxon>
        <taxon>Thioploca</taxon>
    </lineage>
</organism>
<dbReference type="Gene3D" id="1.20.1270.180">
    <property type="match status" value="1"/>
</dbReference>
<evidence type="ECO:0000256" key="1">
    <source>
        <dbReference type="SAM" id="SignalP"/>
    </source>
</evidence>
<dbReference type="HOGENOM" id="CLU_1712432_0_0_6"/>
<dbReference type="AlphaFoldDB" id="A0A090ALF4"/>
<dbReference type="InterPro" id="IPR009739">
    <property type="entry name" value="LprI-like_N"/>
</dbReference>
<evidence type="ECO:0000259" key="2">
    <source>
        <dbReference type="Pfam" id="PF07007"/>
    </source>
</evidence>
<protein>
    <recommendedName>
        <fullName evidence="2">Lysozyme inhibitor LprI-like N-terminal domain-containing protein</fullName>
    </recommendedName>
</protein>
<dbReference type="Proteomes" id="UP000031623">
    <property type="component" value="Chromosome"/>
</dbReference>
<dbReference type="KEGG" id="tig:THII_2350"/>
<proteinExistence type="predicted"/>
<reference evidence="3 4" key="1">
    <citation type="journal article" date="2014" name="ISME J.">
        <title>Ecophysiology of Thioploca ingrica as revealed by the complete genome sequence supplemented with proteomic evidence.</title>
        <authorList>
            <person name="Kojima H."/>
            <person name="Ogura Y."/>
            <person name="Yamamoto N."/>
            <person name="Togashi T."/>
            <person name="Mori H."/>
            <person name="Watanabe T."/>
            <person name="Nemoto F."/>
            <person name="Kurokawa K."/>
            <person name="Hayashi T."/>
            <person name="Fukui M."/>
        </authorList>
    </citation>
    <scope>NUCLEOTIDE SEQUENCE [LARGE SCALE GENOMIC DNA]</scope>
</reference>
<feature type="signal peptide" evidence="1">
    <location>
        <begin position="1"/>
        <end position="22"/>
    </location>
</feature>
<name>A0A090ALF4_9GAMM</name>
<accession>A0A090ALF4</accession>
<evidence type="ECO:0000313" key="4">
    <source>
        <dbReference type="Proteomes" id="UP000031623"/>
    </source>
</evidence>
<sequence>MMKKYFLLINVLLIFNGQDTAAADRMMVENNLNQPEIFPSETTNCADTTDLALMNDCAIKVYQQADKRLQELYQQLMPSKQSSTEHPLLNSNEKKLFKKSHASWLKSREDYCKFATQAIKNEPGYPFHKYDCLRRITQQYIQNLEKYIEDLDV</sequence>
<keyword evidence="4" id="KW-1185">Reference proteome</keyword>
<dbReference type="Pfam" id="PF07007">
    <property type="entry name" value="LprI"/>
    <property type="match status" value="1"/>
</dbReference>
<dbReference type="OrthoDB" id="7340239at2"/>
<evidence type="ECO:0000313" key="3">
    <source>
        <dbReference type="EMBL" id="BAP56647.1"/>
    </source>
</evidence>
<dbReference type="EMBL" id="AP014633">
    <property type="protein sequence ID" value="BAP56647.1"/>
    <property type="molecule type" value="Genomic_DNA"/>
</dbReference>
<feature type="chain" id="PRO_5001852768" description="Lysozyme inhibitor LprI-like N-terminal domain-containing protein" evidence="1">
    <location>
        <begin position="23"/>
        <end position="153"/>
    </location>
</feature>
<keyword evidence="1" id="KW-0732">Signal</keyword>